<organism evidence="1">
    <name type="scientific">Desulfitobacterium hafniense</name>
    <name type="common">Desulfitobacterium frappieri</name>
    <dbReference type="NCBI Taxonomy" id="49338"/>
    <lineage>
        <taxon>Bacteria</taxon>
        <taxon>Bacillati</taxon>
        <taxon>Bacillota</taxon>
        <taxon>Clostridia</taxon>
        <taxon>Eubacteriales</taxon>
        <taxon>Desulfitobacteriaceae</taxon>
        <taxon>Desulfitobacterium</taxon>
    </lineage>
</organism>
<name>A0A098B076_DESHA</name>
<reference evidence="1" key="1">
    <citation type="submission" date="2014-07" db="EMBL/GenBank/DDBJ databases">
        <authorList>
            <person name="Hornung V.Bastian."/>
        </authorList>
    </citation>
    <scope>NUCLEOTIDE SEQUENCE</scope>
    <source>
        <strain evidence="1">PCE-S</strain>
    </source>
</reference>
<proteinExistence type="predicted"/>
<gene>
    <name evidence="1" type="ORF">DPCES_1379</name>
</gene>
<sequence>MTTVNCYQPECVNNKNDICTLDSIHIAFDEFCLGNGFYLCADYKNVFHAPEYQERYFIRVKDTKTRREEKARRNGKRLELFGMVFYTENDTRYDKDWWLTEEKTGLGVSKKYVLENPDKVRKVIEEVTPVSELPDEEVKCHD</sequence>
<dbReference type="RefSeq" id="WP_208925441.1">
    <property type="nucleotide sequence ID" value="NZ_LK996017.1"/>
</dbReference>
<dbReference type="EMBL" id="LK996017">
    <property type="protein sequence ID" value="CDX01266.1"/>
    <property type="molecule type" value="Genomic_DNA"/>
</dbReference>
<protein>
    <submittedName>
        <fullName evidence="1">Uncharacterized protein</fullName>
    </submittedName>
</protein>
<dbReference type="AlphaFoldDB" id="A0A098B076"/>
<evidence type="ECO:0000313" key="1">
    <source>
        <dbReference type="EMBL" id="CDX01266.1"/>
    </source>
</evidence>
<dbReference type="PATRIC" id="fig|49338.4.peg.1488"/>
<accession>A0A098B076</accession>